<evidence type="ECO:0000313" key="2">
    <source>
        <dbReference type="Proteomes" id="UP000245626"/>
    </source>
</evidence>
<reference evidence="1 2" key="1">
    <citation type="journal article" date="2018" name="Mol. Biol. Evol.">
        <title>Broad Genomic Sampling Reveals a Smut Pathogenic Ancestry of the Fungal Clade Ustilaginomycotina.</title>
        <authorList>
            <person name="Kijpornyongpan T."/>
            <person name="Mondo S.J."/>
            <person name="Barry K."/>
            <person name="Sandor L."/>
            <person name="Lee J."/>
            <person name="Lipzen A."/>
            <person name="Pangilinan J."/>
            <person name="LaButti K."/>
            <person name="Hainaut M."/>
            <person name="Henrissat B."/>
            <person name="Grigoriev I.V."/>
            <person name="Spatafora J.W."/>
            <person name="Aime M.C."/>
        </authorList>
    </citation>
    <scope>NUCLEOTIDE SEQUENCE [LARGE SCALE GENOMIC DNA]</scope>
    <source>
        <strain evidence="1 2">SA 807</strain>
    </source>
</reference>
<gene>
    <name evidence="1" type="ORF">IE53DRAFT_316709</name>
</gene>
<proteinExistence type="predicted"/>
<keyword evidence="2" id="KW-1185">Reference proteome</keyword>
<dbReference type="Proteomes" id="UP000245626">
    <property type="component" value="Unassembled WGS sequence"/>
</dbReference>
<accession>A0ACD0NVU5</accession>
<protein>
    <submittedName>
        <fullName evidence="1">Cloroperoxidase</fullName>
    </submittedName>
</protein>
<sequence>MLSRIIKSTYHLILYAIFLALLLSLDLVLTTLNIVLPSRVPARGGSRYRSPIVPYSFSPSKPPLFSVMPVVHLLCRVAKAVGSERGAGPDWLKQWTTWQGIGSNGNWGAPIPPTPLDSRSPCPGLNALATNGILPPDGRDITFSQMAAAVSRAYNISPTLATQLTLPLLPLFAGRKAIDLEDVCAHGVIEHDGSLLRPDVFSAEHRRDPQALTHPHQALIDRLFPDITLRLDTPIREQLLPADFSKALTERRLECYKKSGQYYDGIFNKLVGSGGCALMFEVMGGDVARLREWSGSMDQAGSGISFSGEEPHGFERMPSGYWQPCSQGALGLTIVEAQLRMLQIELACGSTDSARIIRRNMRGHLVSTSSASTT</sequence>
<name>A0ACD0NVU5_9BASI</name>
<organism evidence="1 2">
    <name type="scientific">Violaceomyces palustris</name>
    <dbReference type="NCBI Taxonomy" id="1673888"/>
    <lineage>
        <taxon>Eukaryota</taxon>
        <taxon>Fungi</taxon>
        <taxon>Dikarya</taxon>
        <taxon>Basidiomycota</taxon>
        <taxon>Ustilaginomycotina</taxon>
        <taxon>Ustilaginomycetes</taxon>
        <taxon>Violaceomycetales</taxon>
        <taxon>Violaceomycetaceae</taxon>
        <taxon>Violaceomyces</taxon>
    </lineage>
</organism>
<dbReference type="EMBL" id="KZ819988">
    <property type="protein sequence ID" value="PWN49940.1"/>
    <property type="molecule type" value="Genomic_DNA"/>
</dbReference>
<evidence type="ECO:0000313" key="1">
    <source>
        <dbReference type="EMBL" id="PWN49940.1"/>
    </source>
</evidence>